<proteinExistence type="predicted"/>
<organism evidence="5 6">
    <name type="scientific">Roseateles koreensis</name>
    <dbReference type="NCBI Taxonomy" id="2987526"/>
    <lineage>
        <taxon>Bacteria</taxon>
        <taxon>Pseudomonadati</taxon>
        <taxon>Pseudomonadota</taxon>
        <taxon>Betaproteobacteria</taxon>
        <taxon>Burkholderiales</taxon>
        <taxon>Sphaerotilaceae</taxon>
        <taxon>Roseateles</taxon>
    </lineage>
</organism>
<keyword evidence="6" id="KW-1185">Reference proteome</keyword>
<feature type="domain" description="Histidine kinase/HSP90-like ATPase" evidence="3">
    <location>
        <begin position="267"/>
        <end position="367"/>
    </location>
</feature>
<evidence type="ECO:0000259" key="4">
    <source>
        <dbReference type="Pfam" id="PF06580"/>
    </source>
</evidence>
<dbReference type="GO" id="GO:0016301">
    <property type="term" value="F:kinase activity"/>
    <property type="evidence" value="ECO:0007669"/>
    <property type="project" value="UniProtKB-KW"/>
</dbReference>
<dbReference type="EMBL" id="JAQQXS010000003">
    <property type="protein sequence ID" value="MDC8784326.1"/>
    <property type="molecule type" value="Genomic_DNA"/>
</dbReference>
<dbReference type="Gene3D" id="3.30.565.10">
    <property type="entry name" value="Histidine kinase-like ATPase, C-terminal domain"/>
    <property type="match status" value="1"/>
</dbReference>
<feature type="transmembrane region" description="Helical" evidence="2">
    <location>
        <begin position="45"/>
        <end position="66"/>
    </location>
</feature>
<keyword evidence="5" id="KW-0808">Transferase</keyword>
<dbReference type="InterPro" id="IPR010559">
    <property type="entry name" value="Sig_transdc_His_kin_internal"/>
</dbReference>
<feature type="compositionally biased region" description="Low complexity" evidence="1">
    <location>
        <begin position="369"/>
        <end position="384"/>
    </location>
</feature>
<feature type="transmembrane region" description="Helical" evidence="2">
    <location>
        <begin position="128"/>
        <end position="147"/>
    </location>
</feature>
<dbReference type="SUPFAM" id="SSF55874">
    <property type="entry name" value="ATPase domain of HSP90 chaperone/DNA topoisomerase II/histidine kinase"/>
    <property type="match status" value="1"/>
</dbReference>
<dbReference type="Proteomes" id="UP001219862">
    <property type="component" value="Unassembled WGS sequence"/>
</dbReference>
<accession>A0ABT5KR21</accession>
<dbReference type="PANTHER" id="PTHR34220:SF9">
    <property type="entry name" value="SIGNAL TRANSDUCTION HISTIDINE KINASE INTERNAL REGION DOMAIN-CONTAINING PROTEIN"/>
    <property type="match status" value="1"/>
</dbReference>
<name>A0ABT5KR21_9BURK</name>
<keyword evidence="2" id="KW-1133">Transmembrane helix</keyword>
<dbReference type="Pfam" id="PF06580">
    <property type="entry name" value="His_kinase"/>
    <property type="match status" value="1"/>
</dbReference>
<comment type="caution">
    <text evidence="5">The sequence shown here is derived from an EMBL/GenBank/DDBJ whole genome shotgun (WGS) entry which is preliminary data.</text>
</comment>
<feature type="transmembrane region" description="Helical" evidence="2">
    <location>
        <begin position="87"/>
        <end position="108"/>
    </location>
</feature>
<evidence type="ECO:0000256" key="2">
    <source>
        <dbReference type="SAM" id="Phobius"/>
    </source>
</evidence>
<dbReference type="PANTHER" id="PTHR34220">
    <property type="entry name" value="SENSOR HISTIDINE KINASE YPDA"/>
    <property type="match status" value="1"/>
</dbReference>
<dbReference type="Pfam" id="PF02518">
    <property type="entry name" value="HATPase_c"/>
    <property type="match status" value="1"/>
</dbReference>
<dbReference type="InterPro" id="IPR003594">
    <property type="entry name" value="HATPase_dom"/>
</dbReference>
<gene>
    <name evidence="5" type="ORF">PRZ01_03850</name>
</gene>
<keyword evidence="2" id="KW-0812">Transmembrane</keyword>
<keyword evidence="5" id="KW-0418">Kinase</keyword>
<dbReference type="InterPro" id="IPR050640">
    <property type="entry name" value="Bact_2-comp_sensor_kinase"/>
</dbReference>
<dbReference type="InterPro" id="IPR036890">
    <property type="entry name" value="HATPase_C_sf"/>
</dbReference>
<reference evidence="5 6" key="1">
    <citation type="submission" date="2022-10" db="EMBL/GenBank/DDBJ databases">
        <title>paucibacter sp. hw8 Genome sequencing.</title>
        <authorList>
            <person name="Park S."/>
        </authorList>
    </citation>
    <scope>NUCLEOTIDE SEQUENCE [LARGE SCALE GENOMIC DNA]</scope>
    <source>
        <strain evidence="6">hw8</strain>
    </source>
</reference>
<evidence type="ECO:0000313" key="6">
    <source>
        <dbReference type="Proteomes" id="UP001219862"/>
    </source>
</evidence>
<protein>
    <submittedName>
        <fullName evidence="5">Histidine kinase</fullName>
    </submittedName>
</protein>
<evidence type="ECO:0000313" key="5">
    <source>
        <dbReference type="EMBL" id="MDC8784326.1"/>
    </source>
</evidence>
<sequence>MTLMTDLPTVNWRQRAARQIGVVLVIALVLSGVMSLMWQQPFLPGFVYCLCISISCSSIIQAFSAGATRVVNRYRPANQPPAMWPGWPLMIVCLIIGTTLGYQLGTMIGNQLTGIQSRGIHSDNWRQALSMLLISLVPGVTVTNFFVSRARLQAAQVQAQTAQRMAAENQLRLLQSQLEPHMLFNTLATLRVLIGCDPAKAQTMLDQLIGFLRATLNASRANSHPLREEFARLQDYLALMQLRMGSRLQPVLLLPPELADLPVPPLLLQPLVENAIKHGLEPSITGGELRVCASVTHHVSRPELLLQVQDGGIGMQLKKVPDKNSSFGLHQVRERLSTQFGAQASLTIASRAPPASGTLATIRLPLPDRPLSSPTPSASPSEPT</sequence>
<feature type="transmembrane region" description="Helical" evidence="2">
    <location>
        <begin position="20"/>
        <end position="39"/>
    </location>
</feature>
<keyword evidence="2" id="KW-0472">Membrane</keyword>
<evidence type="ECO:0000259" key="3">
    <source>
        <dbReference type="Pfam" id="PF02518"/>
    </source>
</evidence>
<feature type="domain" description="Signal transduction histidine kinase internal region" evidence="4">
    <location>
        <begin position="170"/>
        <end position="248"/>
    </location>
</feature>
<feature type="region of interest" description="Disordered" evidence="1">
    <location>
        <begin position="360"/>
        <end position="384"/>
    </location>
</feature>
<evidence type="ECO:0000256" key="1">
    <source>
        <dbReference type="SAM" id="MobiDB-lite"/>
    </source>
</evidence>